<proteinExistence type="predicted"/>
<reference evidence="1 2" key="2">
    <citation type="submission" date="2007-09" db="EMBL/GenBank/DDBJ databases">
        <authorList>
            <person name="Fulton L."/>
            <person name="Clifton S."/>
            <person name="Fulton B."/>
            <person name="Xu J."/>
            <person name="Minx P."/>
            <person name="Pepin K.H."/>
            <person name="Johnson M."/>
            <person name="Thiruvilangam P."/>
            <person name="Bhonagiri V."/>
            <person name="Nash W.E."/>
            <person name="Mardis E.R."/>
            <person name="Wilson R.K."/>
        </authorList>
    </citation>
    <scope>NUCLEOTIDE SEQUENCE [LARGE SCALE GENOMIC DNA]</scope>
    <source>
        <strain evidence="1 2">DSM 3991</strain>
    </source>
</reference>
<dbReference type="STRING" id="428127.EUBDOL_00212"/>
<dbReference type="AlphaFoldDB" id="A8R879"/>
<reference evidence="1 2" key="1">
    <citation type="submission" date="2007-09" db="EMBL/GenBank/DDBJ databases">
        <title>Draft genome sequence of Eubacterium dolichum (DSM 3991).</title>
        <authorList>
            <person name="Sudarsanam P."/>
            <person name="Ley R."/>
            <person name="Guruge J."/>
            <person name="Turnbaugh P.J."/>
            <person name="Mahowald M."/>
            <person name="Liep D."/>
            <person name="Gordon J."/>
        </authorList>
    </citation>
    <scope>NUCLEOTIDE SEQUENCE [LARGE SCALE GENOMIC DNA]</scope>
    <source>
        <strain evidence="1 2">DSM 3991</strain>
    </source>
</reference>
<dbReference type="Proteomes" id="UP000004090">
    <property type="component" value="Unassembled WGS sequence"/>
</dbReference>
<evidence type="ECO:0000313" key="1">
    <source>
        <dbReference type="EMBL" id="EDP12120.1"/>
    </source>
</evidence>
<dbReference type="HOGENOM" id="CLU_3117946_0_0_9"/>
<evidence type="ECO:0000313" key="2">
    <source>
        <dbReference type="Proteomes" id="UP000004090"/>
    </source>
</evidence>
<comment type="caution">
    <text evidence="1">The sequence shown here is derived from an EMBL/GenBank/DDBJ whole genome shotgun (WGS) entry which is preliminary data.</text>
</comment>
<organism evidence="1 2">
    <name type="scientific">Amedibacillus dolichus DSM 3991</name>
    <dbReference type="NCBI Taxonomy" id="428127"/>
    <lineage>
        <taxon>Bacteria</taxon>
        <taxon>Bacillati</taxon>
        <taxon>Bacillota</taxon>
        <taxon>Erysipelotrichia</taxon>
        <taxon>Erysipelotrichales</taxon>
        <taxon>Erysipelotrichaceae</taxon>
        <taxon>Amedibacillus</taxon>
    </lineage>
</organism>
<dbReference type="EMBL" id="ABAW02000011">
    <property type="protein sequence ID" value="EDP12120.1"/>
    <property type="molecule type" value="Genomic_DNA"/>
</dbReference>
<gene>
    <name evidence="1" type="ORF">EUBDOL_00212</name>
</gene>
<sequence>MGGRASKCHIIVIRWNNKGTRKAFGKLSQCDAYRDNLKTVYGLLKIQEKD</sequence>
<protein>
    <submittedName>
        <fullName evidence="1">Uncharacterized protein</fullName>
    </submittedName>
</protein>
<accession>A8R879</accession>
<name>A8R879_9FIRM</name>